<keyword evidence="3" id="KW-0540">Nuclease</keyword>
<evidence type="ECO:0000313" key="11">
    <source>
        <dbReference type="Proteomes" id="UP000593564"/>
    </source>
</evidence>
<dbReference type="InterPro" id="IPR036389">
    <property type="entry name" value="RNase_III_sf"/>
</dbReference>
<reference evidence="11" key="1">
    <citation type="journal article" date="2020" name="Nat. Commun.">
        <title>Genome assembly of wild tea tree DASZ reveals pedigree and selection history of tea varieties.</title>
        <authorList>
            <person name="Zhang W."/>
            <person name="Zhang Y."/>
            <person name="Qiu H."/>
            <person name="Guo Y."/>
            <person name="Wan H."/>
            <person name="Zhang X."/>
            <person name="Scossa F."/>
            <person name="Alseekh S."/>
            <person name="Zhang Q."/>
            <person name="Wang P."/>
            <person name="Xu L."/>
            <person name="Schmidt M.H."/>
            <person name="Jia X."/>
            <person name="Li D."/>
            <person name="Zhu A."/>
            <person name="Guo F."/>
            <person name="Chen W."/>
            <person name="Ni D."/>
            <person name="Usadel B."/>
            <person name="Fernie A.R."/>
            <person name="Wen W."/>
        </authorList>
    </citation>
    <scope>NUCLEOTIDE SEQUENCE [LARGE SCALE GENOMIC DNA]</scope>
    <source>
        <strain evidence="11">cv. G240</strain>
    </source>
</reference>
<dbReference type="GO" id="GO:0005634">
    <property type="term" value="C:nucleus"/>
    <property type="evidence" value="ECO:0007669"/>
    <property type="project" value="TreeGrafter"/>
</dbReference>
<evidence type="ECO:0000313" key="10">
    <source>
        <dbReference type="EMBL" id="KAF5950097.1"/>
    </source>
</evidence>
<evidence type="ECO:0000256" key="7">
    <source>
        <dbReference type="ARBA" id="ARBA00022842"/>
    </source>
</evidence>
<keyword evidence="8" id="KW-0694">RNA-binding</keyword>
<keyword evidence="7" id="KW-0460">Magnesium</keyword>
<organism evidence="10 11">
    <name type="scientific">Camellia sinensis</name>
    <name type="common">Tea plant</name>
    <name type="synonym">Thea sinensis</name>
    <dbReference type="NCBI Taxonomy" id="4442"/>
    <lineage>
        <taxon>Eukaryota</taxon>
        <taxon>Viridiplantae</taxon>
        <taxon>Streptophyta</taxon>
        <taxon>Embryophyta</taxon>
        <taxon>Tracheophyta</taxon>
        <taxon>Spermatophyta</taxon>
        <taxon>Magnoliopsida</taxon>
        <taxon>eudicotyledons</taxon>
        <taxon>Gunneridae</taxon>
        <taxon>Pentapetalae</taxon>
        <taxon>asterids</taxon>
        <taxon>Ericales</taxon>
        <taxon>Theaceae</taxon>
        <taxon>Camellia</taxon>
    </lineage>
</organism>
<evidence type="ECO:0000256" key="3">
    <source>
        <dbReference type="ARBA" id="ARBA00022722"/>
    </source>
</evidence>
<dbReference type="PANTHER" id="PTHR14950:SF54">
    <property type="entry name" value="RNASE II-LIKE 1"/>
    <property type="match status" value="1"/>
</dbReference>
<dbReference type="SUPFAM" id="SSF54768">
    <property type="entry name" value="dsRNA-binding domain-like"/>
    <property type="match status" value="1"/>
</dbReference>
<comment type="cofactor">
    <cofactor evidence="2">
        <name>Mg(2+)</name>
        <dbReference type="ChEBI" id="CHEBI:18420"/>
    </cofactor>
</comment>
<dbReference type="CDD" id="cd00593">
    <property type="entry name" value="RIBOc"/>
    <property type="match status" value="1"/>
</dbReference>
<dbReference type="GO" id="GO:0003723">
    <property type="term" value="F:RNA binding"/>
    <property type="evidence" value="ECO:0007669"/>
    <property type="project" value="UniProtKB-KW"/>
</dbReference>
<gene>
    <name evidence="10" type="ORF">HYC85_012090</name>
</gene>
<evidence type="ECO:0000256" key="4">
    <source>
        <dbReference type="ARBA" id="ARBA00022723"/>
    </source>
</evidence>
<keyword evidence="11" id="KW-1185">Reference proteome</keyword>
<dbReference type="Pfam" id="PF00636">
    <property type="entry name" value="Ribonuclease_3"/>
    <property type="match status" value="1"/>
</dbReference>
<dbReference type="SUPFAM" id="SSF69065">
    <property type="entry name" value="RNase III domain-like"/>
    <property type="match status" value="1"/>
</dbReference>
<dbReference type="PANTHER" id="PTHR14950">
    <property type="entry name" value="DICER-RELATED"/>
    <property type="match status" value="1"/>
</dbReference>
<evidence type="ECO:0000256" key="5">
    <source>
        <dbReference type="ARBA" id="ARBA00022759"/>
    </source>
</evidence>
<dbReference type="InterPro" id="IPR000999">
    <property type="entry name" value="RNase_III_dom"/>
</dbReference>
<reference evidence="10 11" key="2">
    <citation type="submission" date="2020-07" db="EMBL/GenBank/DDBJ databases">
        <title>Genome assembly of wild tea tree DASZ reveals pedigree and selection history of tea varieties.</title>
        <authorList>
            <person name="Zhang W."/>
        </authorList>
    </citation>
    <scope>NUCLEOTIDE SEQUENCE [LARGE SCALE GENOMIC DNA]</scope>
    <source>
        <strain evidence="11">cv. G240</strain>
        <tissue evidence="10">Leaf</tissue>
    </source>
</reference>
<dbReference type="GO" id="GO:0004525">
    <property type="term" value="F:ribonuclease III activity"/>
    <property type="evidence" value="ECO:0007669"/>
    <property type="project" value="InterPro"/>
</dbReference>
<evidence type="ECO:0000256" key="6">
    <source>
        <dbReference type="ARBA" id="ARBA00022801"/>
    </source>
</evidence>
<dbReference type="SMART" id="SM00535">
    <property type="entry name" value="RIBOc"/>
    <property type="match status" value="1"/>
</dbReference>
<name>A0A7J7HC40_CAMSI</name>
<dbReference type="Gene3D" id="1.10.1520.10">
    <property type="entry name" value="Ribonuclease III domain"/>
    <property type="match status" value="1"/>
</dbReference>
<dbReference type="PROSITE" id="PS50142">
    <property type="entry name" value="RNASE_3_2"/>
    <property type="match status" value="1"/>
</dbReference>
<keyword evidence="5" id="KW-0255">Endonuclease</keyword>
<dbReference type="AlphaFoldDB" id="A0A7J7HC40"/>
<keyword evidence="6" id="KW-0378">Hydrolase</keyword>
<dbReference type="Proteomes" id="UP000593564">
    <property type="component" value="Unassembled WGS sequence"/>
</dbReference>
<keyword evidence="4" id="KW-0479">Metal-binding</keyword>
<dbReference type="GO" id="GO:0046872">
    <property type="term" value="F:metal ion binding"/>
    <property type="evidence" value="ECO:0007669"/>
    <property type="project" value="UniProtKB-KW"/>
</dbReference>
<dbReference type="FunFam" id="1.10.1520.10:FF:000004">
    <property type="entry name" value="Endoribonuclease dicer-like 1"/>
    <property type="match status" value="1"/>
</dbReference>
<dbReference type="GO" id="GO:0005737">
    <property type="term" value="C:cytoplasm"/>
    <property type="evidence" value="ECO:0007669"/>
    <property type="project" value="TreeGrafter"/>
</dbReference>
<evidence type="ECO:0000259" key="9">
    <source>
        <dbReference type="PROSITE" id="PS50142"/>
    </source>
</evidence>
<protein>
    <recommendedName>
        <fullName evidence="9">RNase III domain-containing protein</fullName>
    </recommendedName>
</protein>
<evidence type="ECO:0000256" key="8">
    <source>
        <dbReference type="ARBA" id="ARBA00022884"/>
    </source>
</evidence>
<feature type="domain" description="RNase III" evidence="9">
    <location>
        <begin position="41"/>
        <end position="215"/>
    </location>
</feature>
<proteinExistence type="predicted"/>
<evidence type="ECO:0000256" key="1">
    <source>
        <dbReference type="ARBA" id="ARBA00001936"/>
    </source>
</evidence>
<comment type="cofactor">
    <cofactor evidence="1">
        <name>Mn(2+)</name>
        <dbReference type="ChEBI" id="CHEBI:29035"/>
    </cofactor>
</comment>
<dbReference type="GO" id="GO:0030422">
    <property type="term" value="P:siRNA processing"/>
    <property type="evidence" value="ECO:0007669"/>
    <property type="project" value="TreeGrafter"/>
</dbReference>
<accession>A0A7J7HC40</accession>
<dbReference type="EMBL" id="JACBKZ010000005">
    <property type="protein sequence ID" value="KAF5950097.1"/>
    <property type="molecule type" value="Genomic_DNA"/>
</dbReference>
<sequence>MEEEHDNQKQVPISLENLHVQDQSQRQKEYQNTITESIPNLKEVEEIIGYNFKDQSLLRQAFTDGSFQEKCSSSSSSSYERLEYIGDSVLNLLIAKQDYFSYPDLLPGKLTRLRAANVDTEKLARVAVKLNLHRYLRHNKPLLDGQGLLESWPLFDCQRPGSAEHCSKKPLLDQFENLWMQLKTTLCTPVVSVDAPKVLADIVESTIGAIYVDSNSSMDIAWKVVKSLLEPTITPATLQTHPVTKFYELCQKHAFEVRFVDLWKETGAIDVFVDSEFVATGIYSSKKLIALNRAANNAYNEIVRKLSAENNNDDQ</sequence>
<comment type="caution">
    <text evidence="10">The sequence shown here is derived from an EMBL/GenBank/DDBJ whole genome shotgun (WGS) entry which is preliminary data.</text>
</comment>
<evidence type="ECO:0000256" key="2">
    <source>
        <dbReference type="ARBA" id="ARBA00001946"/>
    </source>
</evidence>